<dbReference type="GO" id="GO:0044877">
    <property type="term" value="F:protein-containing complex binding"/>
    <property type="evidence" value="ECO:0007669"/>
    <property type="project" value="TreeGrafter"/>
</dbReference>
<feature type="domain" description="NAD(P)-binding" evidence="1">
    <location>
        <begin position="7"/>
        <end position="111"/>
    </location>
</feature>
<evidence type="ECO:0000259" key="1">
    <source>
        <dbReference type="Pfam" id="PF13460"/>
    </source>
</evidence>
<dbReference type="InterPro" id="IPR036291">
    <property type="entry name" value="NAD(P)-bd_dom_sf"/>
</dbReference>
<comment type="caution">
    <text evidence="2">The sequence shown here is derived from an EMBL/GenBank/DDBJ whole genome shotgun (WGS) entry which is preliminary data.</text>
</comment>
<evidence type="ECO:0000313" key="3">
    <source>
        <dbReference type="Proteomes" id="UP000295371"/>
    </source>
</evidence>
<keyword evidence="3" id="KW-1185">Reference proteome</keyword>
<dbReference type="PANTHER" id="PTHR12126:SF11">
    <property type="entry name" value="NADH DEHYDROGENASE [UBIQUINONE] 1 ALPHA SUBCOMPLEX SUBUNIT 9, MITOCHONDRIAL"/>
    <property type="match status" value="1"/>
</dbReference>
<sequence length="350" mass="37153">MQAFVSGASGYVGSRLIPSLLGAGHSVVAGFRDPAKASGYAWADQVEVRPFDLQDADSARAALTGCEVGYFLVHSMTSSGYVDREAEAARNFAAACEAAGCRSMVYLSGIVPEGELSDHLTSRLQVEEILTEESPVPVMVFRAAVVLGAGSTSFELIRRLVQRMPVLPAPQWLDHRVQPVAAADVVRVLIEAGESTPWNGHRDLVGPTVLSYPELISLFAEELGLSRTSLPLPDLSYDVAGPVMAKITGMPENTVTELVKSMGHDMVGDPENSVVGRIGAREAVRRAVTGAPTGTAADGDRQTAAGSDPDWVGDASVIDEPGLRSTLGHWRKLLQGAPAELQERLRRALG</sequence>
<gene>
    <name evidence="2" type="ORF">CLV29_0067</name>
</gene>
<organism evidence="2 3">
    <name type="scientific">Naumannella halotolerans</name>
    <dbReference type="NCBI Taxonomy" id="993414"/>
    <lineage>
        <taxon>Bacteria</taxon>
        <taxon>Bacillati</taxon>
        <taxon>Actinomycetota</taxon>
        <taxon>Actinomycetes</taxon>
        <taxon>Propionibacteriales</taxon>
        <taxon>Propionibacteriaceae</taxon>
        <taxon>Naumannella</taxon>
    </lineage>
</organism>
<dbReference type="OrthoDB" id="9774199at2"/>
<dbReference type="EMBL" id="SOAW01000001">
    <property type="protein sequence ID" value="TDT32489.1"/>
    <property type="molecule type" value="Genomic_DNA"/>
</dbReference>
<dbReference type="InterPro" id="IPR051207">
    <property type="entry name" value="ComplexI_NDUFA9_subunit"/>
</dbReference>
<dbReference type="Proteomes" id="UP000295371">
    <property type="component" value="Unassembled WGS sequence"/>
</dbReference>
<accession>A0A4R7J801</accession>
<reference evidence="2 3" key="1">
    <citation type="submission" date="2019-03" db="EMBL/GenBank/DDBJ databases">
        <title>Genomic Encyclopedia of Archaeal and Bacterial Type Strains, Phase II (KMG-II): from individual species to whole genera.</title>
        <authorList>
            <person name="Goeker M."/>
        </authorList>
    </citation>
    <scope>NUCLEOTIDE SEQUENCE [LARGE SCALE GENOMIC DNA]</scope>
    <source>
        <strain evidence="2 3">DSM 24323</strain>
    </source>
</reference>
<dbReference type="SUPFAM" id="SSF51735">
    <property type="entry name" value="NAD(P)-binding Rossmann-fold domains"/>
    <property type="match status" value="1"/>
</dbReference>
<dbReference type="Pfam" id="PF13460">
    <property type="entry name" value="NAD_binding_10"/>
    <property type="match status" value="1"/>
</dbReference>
<name>A0A4R7J801_9ACTN</name>
<dbReference type="AlphaFoldDB" id="A0A4R7J801"/>
<evidence type="ECO:0000313" key="2">
    <source>
        <dbReference type="EMBL" id="TDT32489.1"/>
    </source>
</evidence>
<dbReference type="RefSeq" id="WP_133753126.1">
    <property type="nucleotide sequence ID" value="NZ_CP171129.1"/>
</dbReference>
<dbReference type="InterPro" id="IPR016040">
    <property type="entry name" value="NAD(P)-bd_dom"/>
</dbReference>
<protein>
    <submittedName>
        <fullName evidence="2">Uncharacterized protein YbjT (DUF2867 family)</fullName>
    </submittedName>
</protein>
<proteinExistence type="predicted"/>
<dbReference type="Gene3D" id="3.40.50.720">
    <property type="entry name" value="NAD(P)-binding Rossmann-like Domain"/>
    <property type="match status" value="1"/>
</dbReference>
<dbReference type="PANTHER" id="PTHR12126">
    <property type="entry name" value="NADH-UBIQUINONE OXIDOREDUCTASE 39 KDA SUBUNIT-RELATED"/>
    <property type="match status" value="1"/>
</dbReference>